<evidence type="ECO:0008006" key="4">
    <source>
        <dbReference type="Google" id="ProtNLM"/>
    </source>
</evidence>
<evidence type="ECO:0000313" key="2">
    <source>
        <dbReference type="EMBL" id="RJF92979.1"/>
    </source>
</evidence>
<organism evidence="2 3">
    <name type="scientific">Sphingomonas cavernae</name>
    <dbReference type="NCBI Taxonomy" id="2320861"/>
    <lineage>
        <taxon>Bacteria</taxon>
        <taxon>Pseudomonadati</taxon>
        <taxon>Pseudomonadota</taxon>
        <taxon>Alphaproteobacteria</taxon>
        <taxon>Sphingomonadales</taxon>
        <taxon>Sphingomonadaceae</taxon>
        <taxon>Sphingomonas</taxon>
    </lineage>
</organism>
<dbReference type="AlphaFoldDB" id="A0A418WP32"/>
<proteinExistence type="predicted"/>
<evidence type="ECO:0000256" key="1">
    <source>
        <dbReference type="SAM" id="Phobius"/>
    </source>
</evidence>
<gene>
    <name evidence="2" type="ORF">D3876_00900</name>
</gene>
<feature type="transmembrane region" description="Helical" evidence="1">
    <location>
        <begin position="12"/>
        <end position="32"/>
    </location>
</feature>
<dbReference type="EMBL" id="QYUM01000002">
    <property type="protein sequence ID" value="RJF92979.1"/>
    <property type="molecule type" value="Genomic_DNA"/>
</dbReference>
<keyword evidence="1" id="KW-0812">Transmembrane</keyword>
<dbReference type="RefSeq" id="WP_119759259.1">
    <property type="nucleotide sequence ID" value="NZ_QYUM01000002.1"/>
</dbReference>
<feature type="transmembrane region" description="Helical" evidence="1">
    <location>
        <begin position="44"/>
        <end position="64"/>
    </location>
</feature>
<keyword evidence="1" id="KW-1133">Transmembrane helix</keyword>
<name>A0A418WP32_9SPHN</name>
<protein>
    <recommendedName>
        <fullName evidence="4">Phage holin family protein</fullName>
    </recommendedName>
</protein>
<keyword evidence="3" id="KW-1185">Reference proteome</keyword>
<comment type="caution">
    <text evidence="2">The sequence shown here is derived from an EMBL/GenBank/DDBJ whole genome shotgun (WGS) entry which is preliminary data.</text>
</comment>
<keyword evidence="1" id="KW-0472">Membrane</keyword>
<accession>A0A418WP32</accession>
<dbReference type="Proteomes" id="UP000286100">
    <property type="component" value="Unassembled WGS sequence"/>
</dbReference>
<evidence type="ECO:0000313" key="3">
    <source>
        <dbReference type="Proteomes" id="UP000286100"/>
    </source>
</evidence>
<reference evidence="2 3" key="1">
    <citation type="submission" date="2018-09" db="EMBL/GenBank/DDBJ databases">
        <authorList>
            <person name="Zhu H."/>
        </authorList>
    </citation>
    <scope>NUCLEOTIDE SEQUENCE [LARGE SCALE GENOMIC DNA]</scope>
    <source>
        <strain evidence="2 3">K2R01-6</strain>
    </source>
</reference>
<dbReference type="OrthoDB" id="7474595at2"/>
<sequence>MTVQELIDAGINLAGAVIAAIGPAAMGSAVAQAWKPGLSWRQRIVQWVVGICVSYFVTRALGVWLGWHEFVSQAMGFVIGMVAFEVAPRFVKAAGDTAAQLPDAIKDYFLKRKGPSA</sequence>